<dbReference type="Gene3D" id="2.10.90.10">
    <property type="entry name" value="Cystine-knot cytokines"/>
    <property type="match status" value="1"/>
</dbReference>
<gene>
    <name evidence="1" type="ORF">Z043_122623</name>
</gene>
<evidence type="ECO:0000313" key="2">
    <source>
        <dbReference type="Proteomes" id="UP000034805"/>
    </source>
</evidence>
<name>A0A0P7TZA4_SCLFO</name>
<protein>
    <recommendedName>
        <fullName evidence="3">Platelet-derived growth factor (PDGF) family profile domain-containing protein</fullName>
    </recommendedName>
</protein>
<dbReference type="EMBL" id="JARO02012114">
    <property type="protein sequence ID" value="KPP59456.1"/>
    <property type="molecule type" value="Genomic_DNA"/>
</dbReference>
<sequence>MAVASPVSEHWPMGERCFPAPAPLQVAKVEYVRRRPKLKEVLVRLEDHLECVCVPQNHLVEHVEAELGKQRPRDPLQSFSCTCWASVLHPLACVNGCMHGREVRERCPKGRRHGKKQTHGHRRAAAVDLPQLSLRLLL</sequence>
<evidence type="ECO:0008006" key="3">
    <source>
        <dbReference type="Google" id="ProtNLM"/>
    </source>
</evidence>
<reference evidence="1 2" key="1">
    <citation type="submission" date="2015-08" db="EMBL/GenBank/DDBJ databases">
        <title>The genome of the Asian arowana (Scleropages formosus).</title>
        <authorList>
            <person name="Tan M.H."/>
            <person name="Gan H.M."/>
            <person name="Croft L.J."/>
            <person name="Austin C.M."/>
        </authorList>
    </citation>
    <scope>NUCLEOTIDE SEQUENCE [LARGE SCALE GENOMIC DNA]</scope>
    <source>
        <strain evidence="1">Aro1</strain>
    </source>
</reference>
<organism evidence="1 2">
    <name type="scientific">Scleropages formosus</name>
    <name type="common">Asian bonytongue</name>
    <name type="synonym">Osteoglossum formosum</name>
    <dbReference type="NCBI Taxonomy" id="113540"/>
    <lineage>
        <taxon>Eukaryota</taxon>
        <taxon>Metazoa</taxon>
        <taxon>Chordata</taxon>
        <taxon>Craniata</taxon>
        <taxon>Vertebrata</taxon>
        <taxon>Euteleostomi</taxon>
        <taxon>Actinopterygii</taxon>
        <taxon>Neopterygii</taxon>
        <taxon>Teleostei</taxon>
        <taxon>Osteoglossocephala</taxon>
        <taxon>Osteoglossomorpha</taxon>
        <taxon>Osteoglossiformes</taxon>
        <taxon>Osteoglossidae</taxon>
        <taxon>Scleropages</taxon>
    </lineage>
</organism>
<comment type="caution">
    <text evidence="1">The sequence shown here is derived from an EMBL/GenBank/DDBJ whole genome shotgun (WGS) entry which is preliminary data.</text>
</comment>
<accession>A0A0P7TZA4</accession>
<dbReference type="Proteomes" id="UP000034805">
    <property type="component" value="Unassembled WGS sequence"/>
</dbReference>
<proteinExistence type="predicted"/>
<dbReference type="InterPro" id="IPR029034">
    <property type="entry name" value="Cystine-knot_cytokine"/>
</dbReference>
<dbReference type="AlphaFoldDB" id="A0A0P7TZA4"/>
<evidence type="ECO:0000313" key="1">
    <source>
        <dbReference type="EMBL" id="KPP59456.1"/>
    </source>
</evidence>